<feature type="region of interest" description="Disordered" evidence="1">
    <location>
        <begin position="47"/>
        <end position="66"/>
    </location>
</feature>
<dbReference type="HOGENOM" id="CLU_1612947_0_0_1"/>
<evidence type="ECO:0000313" key="2">
    <source>
        <dbReference type="EnsemblMetazoa" id="tetur26g00530.1"/>
    </source>
</evidence>
<keyword evidence="3" id="KW-1185">Reference proteome</keyword>
<feature type="compositionally biased region" description="Basic and acidic residues" evidence="1">
    <location>
        <begin position="54"/>
        <end position="64"/>
    </location>
</feature>
<evidence type="ECO:0000256" key="1">
    <source>
        <dbReference type="SAM" id="MobiDB-lite"/>
    </source>
</evidence>
<proteinExistence type="predicted"/>
<dbReference type="Proteomes" id="UP000015104">
    <property type="component" value="Unassembled WGS sequence"/>
</dbReference>
<reference evidence="3" key="1">
    <citation type="submission" date="2011-08" db="EMBL/GenBank/DDBJ databases">
        <authorList>
            <person name="Rombauts S."/>
        </authorList>
    </citation>
    <scope>NUCLEOTIDE SEQUENCE</scope>
    <source>
        <strain evidence="3">London</strain>
    </source>
</reference>
<evidence type="ECO:0000313" key="3">
    <source>
        <dbReference type="Proteomes" id="UP000015104"/>
    </source>
</evidence>
<reference evidence="2" key="2">
    <citation type="submission" date="2015-06" db="UniProtKB">
        <authorList>
            <consortium name="EnsemblMetazoa"/>
        </authorList>
    </citation>
    <scope>IDENTIFICATION</scope>
</reference>
<dbReference type="EnsemblMetazoa" id="tetur26g00530.1">
    <property type="protein sequence ID" value="tetur26g00530.1"/>
    <property type="gene ID" value="tetur26g00530"/>
</dbReference>
<sequence length="165" mass="18368">MENKQTARRTSLARNEDLNGIYNLMRFLRQSAAEREGASRLVTGVTSGLDTEEKEGKEGKIERNGRRRERSPINIVVDGVRVDTALVISIGFVRFAPKKVLHTAFISRPYIDDLDGYDRNDNDDDGKGNNGNFDENNDVKVYTALVDSAFVVGDEYGEALYSSAS</sequence>
<name>T1KXK9_TETUR</name>
<protein>
    <submittedName>
        <fullName evidence="2">Uncharacterized protein</fullName>
    </submittedName>
</protein>
<dbReference type="EMBL" id="CAEY01000696">
    <property type="status" value="NOT_ANNOTATED_CDS"/>
    <property type="molecule type" value="Genomic_DNA"/>
</dbReference>
<accession>T1KXK9</accession>
<dbReference type="AlphaFoldDB" id="T1KXK9"/>
<organism evidence="2 3">
    <name type="scientific">Tetranychus urticae</name>
    <name type="common">Two-spotted spider mite</name>
    <dbReference type="NCBI Taxonomy" id="32264"/>
    <lineage>
        <taxon>Eukaryota</taxon>
        <taxon>Metazoa</taxon>
        <taxon>Ecdysozoa</taxon>
        <taxon>Arthropoda</taxon>
        <taxon>Chelicerata</taxon>
        <taxon>Arachnida</taxon>
        <taxon>Acari</taxon>
        <taxon>Acariformes</taxon>
        <taxon>Trombidiformes</taxon>
        <taxon>Prostigmata</taxon>
        <taxon>Eleutherengona</taxon>
        <taxon>Raphignathae</taxon>
        <taxon>Tetranychoidea</taxon>
        <taxon>Tetranychidae</taxon>
        <taxon>Tetranychus</taxon>
    </lineage>
</organism>